<dbReference type="AlphaFoldDB" id="A0A6A6FAF9"/>
<dbReference type="Proteomes" id="UP000799539">
    <property type="component" value="Unassembled WGS sequence"/>
</dbReference>
<dbReference type="Gene3D" id="1.10.1280.10">
    <property type="entry name" value="Di-copper center containing domain from catechol oxidase"/>
    <property type="match status" value="1"/>
</dbReference>
<accession>A0A6A6FAF9</accession>
<proteinExistence type="inferred from homology"/>
<evidence type="ECO:0000256" key="10">
    <source>
        <dbReference type="ARBA" id="ARBA00048881"/>
    </source>
</evidence>
<dbReference type="PRINTS" id="PR00092">
    <property type="entry name" value="TYROSINASE"/>
</dbReference>
<evidence type="ECO:0000259" key="12">
    <source>
        <dbReference type="PROSITE" id="PS00497"/>
    </source>
</evidence>
<keyword evidence="4" id="KW-0479">Metal-binding</keyword>
<dbReference type="EMBL" id="ML992681">
    <property type="protein sequence ID" value="KAF2210376.1"/>
    <property type="molecule type" value="Genomic_DNA"/>
</dbReference>
<evidence type="ECO:0000256" key="6">
    <source>
        <dbReference type="ARBA" id="ARBA00023008"/>
    </source>
</evidence>
<evidence type="ECO:0000256" key="9">
    <source>
        <dbReference type="ARBA" id="ARBA00048233"/>
    </source>
</evidence>
<protein>
    <recommendedName>
        <fullName evidence="3">tyrosinase</fullName>
        <ecNumber evidence="3">1.14.18.1</ecNumber>
    </recommendedName>
</protein>
<dbReference type="PANTHER" id="PTHR11474">
    <property type="entry name" value="TYROSINASE FAMILY MEMBER"/>
    <property type="match status" value="1"/>
</dbReference>
<dbReference type="InterPro" id="IPR041640">
    <property type="entry name" value="Tyrosinase_C"/>
</dbReference>
<reference evidence="14" key="1">
    <citation type="journal article" date="2020" name="Stud. Mycol.">
        <title>101 Dothideomycetes genomes: a test case for predicting lifestyles and emergence of pathogens.</title>
        <authorList>
            <person name="Haridas S."/>
            <person name="Albert R."/>
            <person name="Binder M."/>
            <person name="Bloem J."/>
            <person name="Labutti K."/>
            <person name="Salamov A."/>
            <person name="Andreopoulos B."/>
            <person name="Baker S."/>
            <person name="Barry K."/>
            <person name="Bills G."/>
            <person name="Bluhm B."/>
            <person name="Cannon C."/>
            <person name="Castanera R."/>
            <person name="Culley D."/>
            <person name="Daum C."/>
            <person name="Ezra D."/>
            <person name="Gonzalez J."/>
            <person name="Henrissat B."/>
            <person name="Kuo A."/>
            <person name="Liang C."/>
            <person name="Lipzen A."/>
            <person name="Lutzoni F."/>
            <person name="Magnuson J."/>
            <person name="Mondo S."/>
            <person name="Nolan M."/>
            <person name="Ohm R."/>
            <person name="Pangilinan J."/>
            <person name="Park H.-J."/>
            <person name="Ramirez L."/>
            <person name="Alfaro M."/>
            <person name="Sun H."/>
            <person name="Tritt A."/>
            <person name="Yoshinaga Y."/>
            <person name="Zwiers L.-H."/>
            <person name="Turgeon B."/>
            <person name="Goodwin S."/>
            <person name="Spatafora J."/>
            <person name="Crous P."/>
            <person name="Grigoriev I."/>
        </authorList>
    </citation>
    <scope>NUCLEOTIDE SEQUENCE</scope>
    <source>
        <strain evidence="14">SCOH1-5</strain>
    </source>
</reference>
<evidence type="ECO:0000256" key="11">
    <source>
        <dbReference type="SAM" id="SignalP"/>
    </source>
</evidence>
<evidence type="ECO:0000256" key="2">
    <source>
        <dbReference type="ARBA" id="ARBA00009928"/>
    </source>
</evidence>
<dbReference type="SUPFAM" id="SSF48056">
    <property type="entry name" value="Di-copper centre-containing domain"/>
    <property type="match status" value="1"/>
</dbReference>
<feature type="signal peptide" evidence="11">
    <location>
        <begin position="1"/>
        <end position="19"/>
    </location>
</feature>
<feature type="domain" description="Tyrosinase copper-binding" evidence="12">
    <location>
        <begin position="119"/>
        <end position="136"/>
    </location>
</feature>
<dbReference type="OrthoDB" id="6132182at2759"/>
<keyword evidence="15" id="KW-1185">Reference proteome</keyword>
<dbReference type="PROSITE" id="PS00498">
    <property type="entry name" value="TYROSINASE_2"/>
    <property type="match status" value="1"/>
</dbReference>
<comment type="catalytic activity">
    <reaction evidence="9">
        <text>2 L-dopa + O2 = 2 L-dopaquinone + 2 H2O</text>
        <dbReference type="Rhea" id="RHEA:34287"/>
        <dbReference type="ChEBI" id="CHEBI:15377"/>
        <dbReference type="ChEBI" id="CHEBI:15379"/>
        <dbReference type="ChEBI" id="CHEBI:57504"/>
        <dbReference type="ChEBI" id="CHEBI:57924"/>
        <dbReference type="EC" id="1.14.18.1"/>
    </reaction>
</comment>
<evidence type="ECO:0000256" key="1">
    <source>
        <dbReference type="ARBA" id="ARBA00001973"/>
    </source>
</evidence>
<name>A0A6A6FAF9_9PEZI</name>
<dbReference type="GO" id="GO:0042438">
    <property type="term" value="P:melanin biosynthetic process"/>
    <property type="evidence" value="ECO:0007669"/>
    <property type="project" value="UniProtKB-KW"/>
</dbReference>
<dbReference type="GO" id="GO:0046872">
    <property type="term" value="F:metal ion binding"/>
    <property type="evidence" value="ECO:0007669"/>
    <property type="project" value="UniProtKB-KW"/>
</dbReference>
<evidence type="ECO:0000256" key="3">
    <source>
        <dbReference type="ARBA" id="ARBA00011906"/>
    </source>
</evidence>
<dbReference type="Pfam" id="PF00264">
    <property type="entry name" value="Tyrosinase"/>
    <property type="match status" value="1"/>
</dbReference>
<evidence type="ECO:0000313" key="14">
    <source>
        <dbReference type="EMBL" id="KAF2210376.1"/>
    </source>
</evidence>
<evidence type="ECO:0000313" key="15">
    <source>
        <dbReference type="Proteomes" id="UP000799539"/>
    </source>
</evidence>
<dbReference type="InterPro" id="IPR002227">
    <property type="entry name" value="Tyrosinase_Cu-bd"/>
</dbReference>
<evidence type="ECO:0000256" key="7">
    <source>
        <dbReference type="ARBA" id="ARBA00023033"/>
    </source>
</evidence>
<keyword evidence="5" id="KW-0560">Oxidoreductase</keyword>
<evidence type="ECO:0000256" key="8">
    <source>
        <dbReference type="ARBA" id="ARBA00023101"/>
    </source>
</evidence>
<keyword evidence="6" id="KW-0186">Copper</keyword>
<feature type="chain" id="PRO_5025666668" description="tyrosinase" evidence="11">
    <location>
        <begin position="20"/>
        <end position="633"/>
    </location>
</feature>
<dbReference type="Pfam" id="PF18132">
    <property type="entry name" value="Tyrosinase_C"/>
    <property type="match status" value="1"/>
</dbReference>
<comment type="catalytic activity">
    <reaction evidence="10">
        <text>L-tyrosine + O2 = L-dopaquinone + H2O</text>
        <dbReference type="Rhea" id="RHEA:18117"/>
        <dbReference type="ChEBI" id="CHEBI:15377"/>
        <dbReference type="ChEBI" id="CHEBI:15379"/>
        <dbReference type="ChEBI" id="CHEBI:57924"/>
        <dbReference type="ChEBI" id="CHEBI:58315"/>
        <dbReference type="EC" id="1.14.18.1"/>
    </reaction>
</comment>
<feature type="domain" description="Tyrosinase copper-binding" evidence="13">
    <location>
        <begin position="326"/>
        <end position="337"/>
    </location>
</feature>
<evidence type="ECO:0000259" key="13">
    <source>
        <dbReference type="PROSITE" id="PS00498"/>
    </source>
</evidence>
<keyword evidence="7" id="KW-0503">Monooxygenase</keyword>
<dbReference type="Gene3D" id="2.60.310.20">
    <property type="match status" value="1"/>
</dbReference>
<dbReference type="GO" id="GO:0004503">
    <property type="term" value="F:tyrosinase activity"/>
    <property type="evidence" value="ECO:0007669"/>
    <property type="project" value="UniProtKB-EC"/>
</dbReference>
<comment type="cofactor">
    <cofactor evidence="1">
        <name>Cu(2+)</name>
        <dbReference type="ChEBI" id="CHEBI:29036"/>
    </cofactor>
</comment>
<keyword evidence="11" id="KW-0732">Signal</keyword>
<dbReference type="PANTHER" id="PTHR11474:SF76">
    <property type="entry name" value="SHKT DOMAIN-CONTAINING PROTEIN"/>
    <property type="match status" value="1"/>
</dbReference>
<evidence type="ECO:0000256" key="4">
    <source>
        <dbReference type="ARBA" id="ARBA00022723"/>
    </source>
</evidence>
<dbReference type="InterPro" id="IPR008922">
    <property type="entry name" value="Di-copper_centre_dom_sf"/>
</dbReference>
<comment type="similarity">
    <text evidence="2">Belongs to the tyrosinase family.</text>
</comment>
<gene>
    <name evidence="14" type="ORF">CERZMDRAFT_69382</name>
</gene>
<dbReference type="PROSITE" id="PS00497">
    <property type="entry name" value="TYROSINASE_1"/>
    <property type="match status" value="1"/>
</dbReference>
<sequence length="633" mass="68993">MMKFSLLSTLALATTSVLAHPVSEHSTIEARQDNLVRLVGGVASQNVRPRLEVRQLRNQQPDQWTIFLVALNRWMTTPKEQSGDRSFFNIASIHGVPRQNYANVGQCSSCQGADGYCTHDSILFPGWHRAYMALFEQEFLKVAKAVANEYPAATRQRYTDAANDLRFPFFDWAARAPNNGPTLPDIVTASSVTVQGPGGQQTFRNPLYGYVFLNGEQRGLVYSTLNSWPKTFRYPTSNANNAANNSPAARAAFDGSRQSLQDQLYQLFTQCTEFLGFSNDDSGSSDARCANSLEQIHNTVHNNAGGPGGNGVSGGHMTYLSTASFDPIFFLHHANVDRIFAMWQAINPQANYDATQRAPHNTWTISQGQSQGGSSGLRPFRKASGDSFWTTKQVRDFRQFGYTYPEFSNSDGSRDSIIGYVNRLYGPNPSATAGSSKREAEPQLLQALGDVLSSNPLKASNGSLYQYQANIQTPRYALGGSYMVYLFDGKPASEDPATWASAENLYGPMGVLSQDSMDGRAMNMSILTTASIPLTTKLTSLFDGGILGSLSELIIAPYLQKNLEWRIAKDGQSVDPTSVPGFVVSVVTSSAQPAPDANSFPVYSEFIELLGVTKGQAGGANSTTFTDILSNLL</sequence>
<organism evidence="14 15">
    <name type="scientific">Cercospora zeae-maydis SCOH1-5</name>
    <dbReference type="NCBI Taxonomy" id="717836"/>
    <lineage>
        <taxon>Eukaryota</taxon>
        <taxon>Fungi</taxon>
        <taxon>Dikarya</taxon>
        <taxon>Ascomycota</taxon>
        <taxon>Pezizomycotina</taxon>
        <taxon>Dothideomycetes</taxon>
        <taxon>Dothideomycetidae</taxon>
        <taxon>Mycosphaerellales</taxon>
        <taxon>Mycosphaerellaceae</taxon>
        <taxon>Cercospora</taxon>
    </lineage>
</organism>
<keyword evidence="8" id="KW-0470">Melanin biosynthesis</keyword>
<dbReference type="InterPro" id="IPR050316">
    <property type="entry name" value="Tyrosinase/Hemocyanin"/>
</dbReference>
<dbReference type="EC" id="1.14.18.1" evidence="3"/>
<evidence type="ECO:0000256" key="5">
    <source>
        <dbReference type="ARBA" id="ARBA00023002"/>
    </source>
</evidence>